<sequence length="95" mass="10691">MSDHKSLPILSATNFTSWKIKIKGYCMQHGLSKHLSATIPPAEPGKLETYKEQQLKVVGILHQMIGDTNYARFVTSTNEENPASIWNTLMSVKMK</sequence>
<protein>
    <recommendedName>
        <fullName evidence="3">DUF4219 domain-containing protein</fullName>
    </recommendedName>
</protein>
<evidence type="ECO:0000313" key="2">
    <source>
        <dbReference type="Proteomes" id="UP000037035"/>
    </source>
</evidence>
<dbReference type="VEuPathDB" id="FungiDB:VP01_1702g6"/>
<dbReference type="EMBL" id="LAVV01006507">
    <property type="protein sequence ID" value="KNZ59564.1"/>
    <property type="molecule type" value="Genomic_DNA"/>
</dbReference>
<evidence type="ECO:0000313" key="1">
    <source>
        <dbReference type="EMBL" id="KNZ59564.1"/>
    </source>
</evidence>
<organism evidence="1 2">
    <name type="scientific">Puccinia sorghi</name>
    <dbReference type="NCBI Taxonomy" id="27349"/>
    <lineage>
        <taxon>Eukaryota</taxon>
        <taxon>Fungi</taxon>
        <taxon>Dikarya</taxon>
        <taxon>Basidiomycota</taxon>
        <taxon>Pucciniomycotina</taxon>
        <taxon>Pucciniomycetes</taxon>
        <taxon>Pucciniales</taxon>
        <taxon>Pucciniaceae</taxon>
        <taxon>Puccinia</taxon>
    </lineage>
</organism>
<gene>
    <name evidence="1" type="ORF">VP01_1702g6</name>
</gene>
<name>A0A0L6VFQ0_9BASI</name>
<dbReference type="OrthoDB" id="2504515at2759"/>
<feature type="non-terminal residue" evidence="1">
    <location>
        <position position="95"/>
    </location>
</feature>
<comment type="caution">
    <text evidence="1">The sequence shown here is derived from an EMBL/GenBank/DDBJ whole genome shotgun (WGS) entry which is preliminary data.</text>
</comment>
<dbReference type="AlphaFoldDB" id="A0A0L6VFQ0"/>
<reference evidence="1 2" key="1">
    <citation type="submission" date="2015-08" db="EMBL/GenBank/DDBJ databases">
        <title>Next Generation Sequencing and Analysis of the Genome of Puccinia sorghi L Schw, the Causal Agent of Maize Common Rust.</title>
        <authorList>
            <person name="Rochi L."/>
            <person name="Burguener G."/>
            <person name="Darino M."/>
            <person name="Turjanski A."/>
            <person name="Kreff E."/>
            <person name="Dieguez M.J."/>
            <person name="Sacco F."/>
        </authorList>
    </citation>
    <scope>NUCLEOTIDE SEQUENCE [LARGE SCALE GENOMIC DNA]</scope>
    <source>
        <strain evidence="1 2">RO10H11247</strain>
    </source>
</reference>
<dbReference type="Proteomes" id="UP000037035">
    <property type="component" value="Unassembled WGS sequence"/>
</dbReference>
<evidence type="ECO:0008006" key="3">
    <source>
        <dbReference type="Google" id="ProtNLM"/>
    </source>
</evidence>
<accession>A0A0L6VFQ0</accession>
<keyword evidence="2" id="KW-1185">Reference proteome</keyword>
<proteinExistence type="predicted"/>